<accession>A0A4Q7N7M2</accession>
<keyword evidence="7" id="KW-0432">Leucine biosynthesis</keyword>
<protein>
    <recommendedName>
        <fullName evidence="6">3-isopropylmalate dehydratase</fullName>
        <ecNumber evidence="6">4.2.1.33</ecNumber>
    </recommendedName>
</protein>
<evidence type="ECO:0000313" key="13">
    <source>
        <dbReference type="Proteomes" id="UP000292445"/>
    </source>
</evidence>
<feature type="domain" description="Aconitase A/isopropylmalate dehydratase small subunit swivel" evidence="11">
    <location>
        <begin position="1"/>
        <end position="123"/>
    </location>
</feature>
<reference evidence="12 13" key="1">
    <citation type="submission" date="2019-02" db="EMBL/GenBank/DDBJ databases">
        <title>Genomic Encyclopedia of Type Strains, Phase IV (KMG-IV): sequencing the most valuable type-strain genomes for metagenomic binning, comparative biology and taxonomic classification.</title>
        <authorList>
            <person name="Goeker M."/>
        </authorList>
    </citation>
    <scope>NUCLEOTIDE SEQUENCE [LARGE SCALE GENOMIC DNA]</scope>
    <source>
        <strain evidence="12 13">K24</strain>
    </source>
</reference>
<sequence>MEPFTRLTAIAAPLDRADVDTDMLIPQRFLRKPLTVGYRSFLFYNDRYDAAGKLRGDFLLDREPYTQARIIVSGPNFGCGSTREGAVYAVVDFGIRAVIAPSFGPFYASNSYQNGLLPVVLPEDDVRGLLEQLAAAPGAEITIDLPSQTVTDPAGRQYRFEIEPARKERMLGGIDDIAATGEFAGMRDALERKLEAETPWLTGKELAELTS</sequence>
<organism evidence="12 13">
    <name type="scientific">Pigmentiphaga kullae</name>
    <dbReference type="NCBI Taxonomy" id="151784"/>
    <lineage>
        <taxon>Bacteria</taxon>
        <taxon>Pseudomonadati</taxon>
        <taxon>Pseudomonadota</taxon>
        <taxon>Betaproteobacteria</taxon>
        <taxon>Burkholderiales</taxon>
        <taxon>Alcaligenaceae</taxon>
        <taxon>Pigmentiphaga</taxon>
    </lineage>
</organism>
<dbReference type="CDD" id="cd01577">
    <property type="entry name" value="IPMI_Swivel"/>
    <property type="match status" value="1"/>
</dbReference>
<evidence type="ECO:0000256" key="2">
    <source>
        <dbReference type="ARBA" id="ARBA00002695"/>
    </source>
</evidence>
<evidence type="ECO:0000256" key="6">
    <source>
        <dbReference type="ARBA" id="ARBA00011998"/>
    </source>
</evidence>
<evidence type="ECO:0000313" key="12">
    <source>
        <dbReference type="EMBL" id="RZS78052.1"/>
    </source>
</evidence>
<dbReference type="Pfam" id="PF00694">
    <property type="entry name" value="Aconitase_C"/>
    <property type="match status" value="1"/>
</dbReference>
<evidence type="ECO:0000256" key="4">
    <source>
        <dbReference type="ARBA" id="ARBA00009845"/>
    </source>
</evidence>
<dbReference type="OrthoDB" id="9777465at2"/>
<dbReference type="RefSeq" id="WP_130360516.1">
    <property type="nucleotide sequence ID" value="NZ_SGXC01000003.1"/>
</dbReference>
<keyword evidence="9" id="KW-0456">Lyase</keyword>
<comment type="pathway">
    <text evidence="3">Amino-acid biosynthesis; L-leucine biosynthesis; L-leucine from 3-methyl-2-oxobutanoate: step 2/4.</text>
</comment>
<dbReference type="Gene3D" id="3.20.19.10">
    <property type="entry name" value="Aconitase, domain 4"/>
    <property type="match status" value="1"/>
</dbReference>
<proteinExistence type="inferred from homology"/>
<dbReference type="EMBL" id="SGXC01000003">
    <property type="protein sequence ID" value="RZS78052.1"/>
    <property type="molecule type" value="Genomic_DNA"/>
</dbReference>
<name>A0A4Q7N7M2_9BURK</name>
<evidence type="ECO:0000256" key="10">
    <source>
        <dbReference type="ARBA" id="ARBA00023304"/>
    </source>
</evidence>
<dbReference type="PANTHER" id="PTHR43345">
    <property type="entry name" value="3-ISOPROPYLMALATE DEHYDRATASE SMALL SUBUNIT 2-RELATED-RELATED"/>
    <property type="match status" value="1"/>
</dbReference>
<dbReference type="InterPro" id="IPR000573">
    <property type="entry name" value="AconitaseA/IPMdHydase_ssu_swvl"/>
</dbReference>
<dbReference type="GO" id="GO:0003861">
    <property type="term" value="F:3-isopropylmalate dehydratase activity"/>
    <property type="evidence" value="ECO:0007669"/>
    <property type="project" value="UniProtKB-EC"/>
</dbReference>
<dbReference type="InterPro" id="IPR004431">
    <property type="entry name" value="3-IsopropMal_deHydase_ssu"/>
</dbReference>
<evidence type="ECO:0000259" key="11">
    <source>
        <dbReference type="Pfam" id="PF00694"/>
    </source>
</evidence>
<dbReference type="AlphaFoldDB" id="A0A4Q7N7M2"/>
<keyword evidence="8" id="KW-0028">Amino-acid biosynthesis</keyword>
<keyword evidence="13" id="KW-1185">Reference proteome</keyword>
<dbReference type="InterPro" id="IPR015928">
    <property type="entry name" value="Aconitase/3IPM_dehydase_swvl"/>
</dbReference>
<dbReference type="SUPFAM" id="SSF52016">
    <property type="entry name" value="LeuD/IlvD-like"/>
    <property type="match status" value="1"/>
</dbReference>
<dbReference type="InterPro" id="IPR033940">
    <property type="entry name" value="IPMI_Swivel"/>
</dbReference>
<comment type="catalytic activity">
    <reaction evidence="1">
        <text>(2R,3S)-3-isopropylmalate = (2S)-2-isopropylmalate</text>
        <dbReference type="Rhea" id="RHEA:32287"/>
        <dbReference type="ChEBI" id="CHEBI:1178"/>
        <dbReference type="ChEBI" id="CHEBI:35121"/>
        <dbReference type="EC" id="4.2.1.33"/>
    </reaction>
</comment>
<dbReference type="GO" id="GO:0009098">
    <property type="term" value="P:L-leucine biosynthetic process"/>
    <property type="evidence" value="ECO:0007669"/>
    <property type="project" value="UniProtKB-UniPathway"/>
</dbReference>
<evidence type="ECO:0000256" key="5">
    <source>
        <dbReference type="ARBA" id="ARBA00011271"/>
    </source>
</evidence>
<dbReference type="Proteomes" id="UP000292445">
    <property type="component" value="Unassembled WGS sequence"/>
</dbReference>
<evidence type="ECO:0000256" key="7">
    <source>
        <dbReference type="ARBA" id="ARBA00022430"/>
    </source>
</evidence>
<comment type="similarity">
    <text evidence="4">Belongs to the LeuD family. LeuD type 1 subfamily.</text>
</comment>
<evidence type="ECO:0000256" key="9">
    <source>
        <dbReference type="ARBA" id="ARBA00023239"/>
    </source>
</evidence>
<dbReference type="EC" id="4.2.1.33" evidence="6"/>
<comment type="subunit">
    <text evidence="5">Heterodimer of LeuC and LeuD.</text>
</comment>
<dbReference type="GO" id="GO:0009316">
    <property type="term" value="C:3-isopropylmalate dehydratase complex"/>
    <property type="evidence" value="ECO:0007669"/>
    <property type="project" value="InterPro"/>
</dbReference>
<evidence type="ECO:0000256" key="3">
    <source>
        <dbReference type="ARBA" id="ARBA00004729"/>
    </source>
</evidence>
<dbReference type="UniPathway" id="UPA00048">
    <property type="reaction ID" value="UER00071"/>
</dbReference>
<evidence type="ECO:0000256" key="8">
    <source>
        <dbReference type="ARBA" id="ARBA00022605"/>
    </source>
</evidence>
<dbReference type="NCBIfam" id="TIGR00171">
    <property type="entry name" value="leuD"/>
    <property type="match status" value="1"/>
</dbReference>
<gene>
    <name evidence="12" type="ORF">EV675_4692</name>
</gene>
<keyword evidence="10" id="KW-0100">Branched-chain amino acid biosynthesis</keyword>
<dbReference type="InterPro" id="IPR050075">
    <property type="entry name" value="LeuD"/>
</dbReference>
<dbReference type="PANTHER" id="PTHR43345:SF5">
    <property type="entry name" value="3-ISOPROPYLMALATE DEHYDRATASE SMALL SUBUNIT"/>
    <property type="match status" value="1"/>
</dbReference>
<comment type="caution">
    <text evidence="12">The sequence shown here is derived from an EMBL/GenBank/DDBJ whole genome shotgun (WGS) entry which is preliminary data.</text>
</comment>
<dbReference type="NCBIfam" id="NF002458">
    <property type="entry name" value="PRK01641.1"/>
    <property type="match status" value="1"/>
</dbReference>
<evidence type="ECO:0000256" key="1">
    <source>
        <dbReference type="ARBA" id="ARBA00000491"/>
    </source>
</evidence>
<comment type="function">
    <text evidence="2">Catalyzes the isomerization between 2-isopropylmalate and 3-isopropylmalate, via the formation of 2-isopropylmaleate.</text>
</comment>